<dbReference type="InParanoid" id="A0A7J7DUA3"/>
<reference evidence="3 4" key="1">
    <citation type="journal article" date="2020" name="Nat. Commun.">
        <title>Genome of Tripterygium wilfordii and identification of cytochrome P450 involved in triptolide biosynthesis.</title>
        <authorList>
            <person name="Tu L."/>
            <person name="Su P."/>
            <person name="Zhang Z."/>
            <person name="Gao L."/>
            <person name="Wang J."/>
            <person name="Hu T."/>
            <person name="Zhou J."/>
            <person name="Zhang Y."/>
            <person name="Zhao Y."/>
            <person name="Liu Y."/>
            <person name="Song Y."/>
            <person name="Tong Y."/>
            <person name="Lu Y."/>
            <person name="Yang J."/>
            <person name="Xu C."/>
            <person name="Jia M."/>
            <person name="Peters R.J."/>
            <person name="Huang L."/>
            <person name="Gao W."/>
        </authorList>
    </citation>
    <scope>NUCLEOTIDE SEQUENCE [LARGE SCALE GENOMIC DNA]</scope>
    <source>
        <strain evidence="4">cv. XIE 37</strain>
        <tissue evidence="3">Leaf</tissue>
    </source>
</reference>
<dbReference type="EMBL" id="JAAARO010000003">
    <property type="protein sequence ID" value="KAF5749952.1"/>
    <property type="molecule type" value="Genomic_DNA"/>
</dbReference>
<evidence type="ECO:0000259" key="2">
    <source>
        <dbReference type="Pfam" id="PF13839"/>
    </source>
</evidence>
<organism evidence="3 4">
    <name type="scientific">Tripterygium wilfordii</name>
    <name type="common">Thunder God vine</name>
    <dbReference type="NCBI Taxonomy" id="458696"/>
    <lineage>
        <taxon>Eukaryota</taxon>
        <taxon>Viridiplantae</taxon>
        <taxon>Streptophyta</taxon>
        <taxon>Embryophyta</taxon>
        <taxon>Tracheophyta</taxon>
        <taxon>Spermatophyta</taxon>
        <taxon>Magnoliopsida</taxon>
        <taxon>eudicotyledons</taxon>
        <taxon>Gunneridae</taxon>
        <taxon>Pentapetalae</taxon>
        <taxon>rosids</taxon>
        <taxon>fabids</taxon>
        <taxon>Celastrales</taxon>
        <taxon>Celastraceae</taxon>
        <taxon>Tripterygium</taxon>
    </lineage>
</organism>
<sequence>MKYGRPDSEFMKWRWKPDGCELPIFNPSQFLEIVRGKSMAFVGDSVSRNQMQSLICLLSRVEYPIDVSYTPNENFKRWKYTTYNFTMATFWTPHLVKTDEADPDGSNSTGIFSLFLDQLKDDWITQIEEFNYVILSAGHWFFWLIKFYENQKLIGCHFCQIENVTDLTMYYGYRRAFRTAFRAINGLKNYKGITFLRTYAPSHFENGIWNKGGNCVRKRPF</sequence>
<dbReference type="AlphaFoldDB" id="A0A7J7DUA3"/>
<gene>
    <name evidence="3" type="ORF">HS088_TW03G00279</name>
</gene>
<proteinExistence type="inferred from homology"/>
<dbReference type="PANTHER" id="PTHR32285">
    <property type="entry name" value="PROTEIN TRICHOME BIREFRINGENCE-LIKE 9-RELATED"/>
    <property type="match status" value="1"/>
</dbReference>
<comment type="similarity">
    <text evidence="1">Belongs to the PC-esterase family. TBL subfamily.</text>
</comment>
<name>A0A7J7DUA3_TRIWF</name>
<dbReference type="Proteomes" id="UP000593562">
    <property type="component" value="Unassembled WGS sequence"/>
</dbReference>
<protein>
    <submittedName>
        <fullName evidence="3">Protein YLS7-like</fullName>
    </submittedName>
</protein>
<dbReference type="GO" id="GO:0005794">
    <property type="term" value="C:Golgi apparatus"/>
    <property type="evidence" value="ECO:0007669"/>
    <property type="project" value="TreeGrafter"/>
</dbReference>
<dbReference type="PANTHER" id="PTHR32285:SF48">
    <property type="entry name" value="PROTEIN TRICHOME BIREFRINGENCE-LIKE 19"/>
    <property type="match status" value="1"/>
</dbReference>
<evidence type="ECO:0000313" key="4">
    <source>
        <dbReference type="Proteomes" id="UP000593562"/>
    </source>
</evidence>
<evidence type="ECO:0000313" key="3">
    <source>
        <dbReference type="EMBL" id="KAF5749952.1"/>
    </source>
</evidence>
<comment type="caution">
    <text evidence="3">The sequence shown here is derived from an EMBL/GenBank/DDBJ whole genome shotgun (WGS) entry which is preliminary data.</text>
</comment>
<dbReference type="InterPro" id="IPR026057">
    <property type="entry name" value="TBL_C"/>
</dbReference>
<dbReference type="GO" id="GO:0016413">
    <property type="term" value="F:O-acetyltransferase activity"/>
    <property type="evidence" value="ECO:0007669"/>
    <property type="project" value="InterPro"/>
</dbReference>
<keyword evidence="4" id="KW-1185">Reference proteome</keyword>
<evidence type="ECO:0000256" key="1">
    <source>
        <dbReference type="ARBA" id="ARBA00007727"/>
    </source>
</evidence>
<dbReference type="InterPro" id="IPR029962">
    <property type="entry name" value="TBL"/>
</dbReference>
<accession>A0A7J7DUA3</accession>
<feature type="domain" description="Trichome birefringence-like C-terminal" evidence="2">
    <location>
        <begin position="22"/>
        <end position="221"/>
    </location>
</feature>
<dbReference type="Pfam" id="PF13839">
    <property type="entry name" value="PC-Esterase"/>
    <property type="match status" value="1"/>
</dbReference>